<reference evidence="6" key="1">
    <citation type="journal article" date="2014" name="Genome Announc.">
        <title>Draft Genome Sequence of Marine Flavobacterium Jejuia pallidilutea Strain 11shimoA1 and Pigmentation Mutants.</title>
        <authorList>
            <person name="Takatani N."/>
            <person name="Nakanishi M."/>
            <person name="Meirelles P."/>
            <person name="Mino S."/>
            <person name="Suda W."/>
            <person name="Oshima K."/>
            <person name="Hattori M."/>
            <person name="Ohkuma M."/>
            <person name="Hosokawa M."/>
            <person name="Miyashita K."/>
            <person name="Thompson F.L."/>
            <person name="Niwa A."/>
            <person name="Sawabe T."/>
            <person name="Sawabe T."/>
        </authorList>
    </citation>
    <scope>NUCLEOTIDE SEQUENCE [LARGE SCALE GENOMIC DNA]</scope>
    <source>
        <strain evidence="6">JCM 19538</strain>
    </source>
</reference>
<dbReference type="Proteomes" id="UP000029646">
    <property type="component" value="Unassembled WGS sequence"/>
</dbReference>
<dbReference type="EMBL" id="BBNR01000004">
    <property type="protein sequence ID" value="GAL66427.1"/>
    <property type="molecule type" value="Genomic_DNA"/>
</dbReference>
<evidence type="ECO:0000313" key="4">
    <source>
        <dbReference type="EMBL" id="GAL87875.1"/>
    </source>
</evidence>
<accession>A0A090WFZ5</accession>
<comment type="caution">
    <text evidence="2">The sequence shown here is derived from an EMBL/GenBank/DDBJ whole genome shotgun (WGS) entry which is preliminary data.</text>
</comment>
<name>A0A090WFZ5_9FLAO</name>
<dbReference type="EMBL" id="BBNY01000001">
    <property type="protein sequence ID" value="GAL87875.1"/>
    <property type="molecule type" value="Genomic_DNA"/>
</dbReference>
<keyword evidence="1" id="KW-0732">Signal</keyword>
<protein>
    <recommendedName>
        <fullName evidence="7">Outer membrane protein beta-barrel domain-containing protein</fullName>
    </recommendedName>
</protein>
<evidence type="ECO:0000313" key="5">
    <source>
        <dbReference type="Proteomes" id="UP000029641"/>
    </source>
</evidence>
<evidence type="ECO:0000313" key="6">
    <source>
        <dbReference type="Proteomes" id="UP000030184"/>
    </source>
</evidence>
<organism evidence="2 5">
    <name type="scientific">Jejuia pallidilutea</name>
    <dbReference type="NCBI Taxonomy" id="504487"/>
    <lineage>
        <taxon>Bacteria</taxon>
        <taxon>Pseudomonadati</taxon>
        <taxon>Bacteroidota</taxon>
        <taxon>Flavobacteriia</taxon>
        <taxon>Flavobacteriales</taxon>
        <taxon>Flavobacteriaceae</taxon>
        <taxon>Jejuia</taxon>
    </lineage>
</organism>
<dbReference type="Proteomes" id="UP000030184">
    <property type="component" value="Unassembled WGS sequence"/>
</dbReference>
<dbReference type="EMBL" id="BBNS01000002">
    <property type="protein sequence ID" value="GAL69681.1"/>
    <property type="molecule type" value="Genomic_DNA"/>
</dbReference>
<keyword evidence="6" id="KW-1185">Reference proteome</keyword>
<feature type="chain" id="PRO_5010408454" description="Outer membrane protein beta-barrel domain-containing protein" evidence="1">
    <location>
        <begin position="21"/>
        <end position="173"/>
    </location>
</feature>
<dbReference type="STRING" id="504487.JCM19538_2238"/>
<gene>
    <name evidence="2" type="ORF">JCM19301_2522</name>
    <name evidence="3" type="ORF">JCM19302_3870</name>
    <name evidence="4" type="ORF">JCM19538_2238</name>
</gene>
<dbReference type="RefSeq" id="WP_042242227.1">
    <property type="nucleotide sequence ID" value="NZ_BBNR01000004.1"/>
</dbReference>
<feature type="signal peptide" evidence="1">
    <location>
        <begin position="1"/>
        <end position="20"/>
    </location>
</feature>
<evidence type="ECO:0000313" key="2">
    <source>
        <dbReference type="EMBL" id="GAL66427.1"/>
    </source>
</evidence>
<sequence length="173" mass="18957">MRRHTLTICLLFLVSATTFAQDFNLSATAGYLNINSIFKVDGEKRDLDFKSSGFYFGTQSEINLAEKIDLHPEIALALNAEGDALYFGALGSYQATEDFSVLLGPTLNIILEDVANGYQTLGIFLGFGGNYDITEKIYAQAKYNVQLNDYYNGTGGVSSKVNFLMAGIGFRVL</sequence>
<dbReference type="eggNOG" id="COG3637">
    <property type="taxonomic scope" value="Bacteria"/>
</dbReference>
<evidence type="ECO:0000256" key="1">
    <source>
        <dbReference type="SAM" id="SignalP"/>
    </source>
</evidence>
<evidence type="ECO:0008006" key="7">
    <source>
        <dbReference type="Google" id="ProtNLM"/>
    </source>
</evidence>
<evidence type="ECO:0000313" key="3">
    <source>
        <dbReference type="EMBL" id="GAL69681.1"/>
    </source>
</evidence>
<dbReference type="InterPro" id="IPR011250">
    <property type="entry name" value="OMP/PagP_B-barrel"/>
</dbReference>
<dbReference type="Proteomes" id="UP000029641">
    <property type="component" value="Unassembled WGS sequence"/>
</dbReference>
<dbReference type="OrthoDB" id="947434at2"/>
<proteinExistence type="predicted"/>
<dbReference type="SUPFAM" id="SSF56925">
    <property type="entry name" value="OMPA-like"/>
    <property type="match status" value="1"/>
</dbReference>
<dbReference type="AlphaFoldDB" id="A0A090WFZ5"/>